<keyword evidence="10" id="KW-1185">Reference proteome</keyword>
<accession>A0A0P9C2V9</accession>
<comment type="caution">
    <text evidence="9">The sequence shown here is derived from an EMBL/GenBank/DDBJ whole genome shotgun (WGS) entry which is preliminary data.</text>
</comment>
<proteinExistence type="inferred from homology"/>
<evidence type="ECO:0008006" key="11">
    <source>
        <dbReference type="Google" id="ProtNLM"/>
    </source>
</evidence>
<gene>
    <name evidence="9" type="ORF">AN477_23515</name>
</gene>
<dbReference type="Pfam" id="PF01594">
    <property type="entry name" value="AI-2E_transport"/>
    <property type="match status" value="1"/>
</dbReference>
<protein>
    <recommendedName>
        <fullName evidence="11">Permease</fullName>
    </recommendedName>
</protein>
<feature type="transmembrane region" description="Helical" evidence="8">
    <location>
        <begin position="155"/>
        <end position="180"/>
    </location>
</feature>
<evidence type="ECO:0000313" key="10">
    <source>
        <dbReference type="Proteomes" id="UP000050482"/>
    </source>
</evidence>
<feature type="transmembrane region" description="Helical" evidence="8">
    <location>
        <begin position="221"/>
        <end position="243"/>
    </location>
</feature>
<dbReference type="GO" id="GO:0005886">
    <property type="term" value="C:plasma membrane"/>
    <property type="evidence" value="ECO:0007669"/>
    <property type="project" value="UniProtKB-SubCell"/>
</dbReference>
<evidence type="ECO:0000256" key="2">
    <source>
        <dbReference type="ARBA" id="ARBA00009773"/>
    </source>
</evidence>
<dbReference type="PATRIC" id="fig|471514.4.peg.2359"/>
<evidence type="ECO:0000256" key="3">
    <source>
        <dbReference type="ARBA" id="ARBA00022448"/>
    </source>
</evidence>
<comment type="similarity">
    <text evidence="2">Belongs to the autoinducer-2 exporter (AI-2E) (TC 2.A.86) family.</text>
</comment>
<feature type="transmembrane region" description="Helical" evidence="8">
    <location>
        <begin position="313"/>
        <end position="340"/>
    </location>
</feature>
<evidence type="ECO:0000256" key="1">
    <source>
        <dbReference type="ARBA" id="ARBA00004651"/>
    </source>
</evidence>
<evidence type="ECO:0000256" key="6">
    <source>
        <dbReference type="ARBA" id="ARBA00022989"/>
    </source>
</evidence>
<organism evidence="9 10">
    <name type="scientific">Alicyclobacillus ferrooxydans</name>
    <dbReference type="NCBI Taxonomy" id="471514"/>
    <lineage>
        <taxon>Bacteria</taxon>
        <taxon>Bacillati</taxon>
        <taxon>Bacillota</taxon>
        <taxon>Bacilli</taxon>
        <taxon>Bacillales</taxon>
        <taxon>Alicyclobacillaceae</taxon>
        <taxon>Alicyclobacillus</taxon>
    </lineage>
</organism>
<evidence type="ECO:0000313" key="9">
    <source>
        <dbReference type="EMBL" id="KPV38986.1"/>
    </source>
</evidence>
<dbReference type="PANTHER" id="PTHR21716">
    <property type="entry name" value="TRANSMEMBRANE PROTEIN"/>
    <property type="match status" value="1"/>
</dbReference>
<reference evidence="9 10" key="1">
    <citation type="submission" date="2015-09" db="EMBL/GenBank/DDBJ databases">
        <title>Draft genome sequence of Alicyclobacillus ferrooxydans DSM 22381.</title>
        <authorList>
            <person name="Hemp J."/>
        </authorList>
    </citation>
    <scope>NUCLEOTIDE SEQUENCE [LARGE SCALE GENOMIC DNA]</scope>
    <source>
        <strain evidence="9 10">TC-34</strain>
    </source>
</reference>
<feature type="transmembrane region" description="Helical" evidence="8">
    <location>
        <begin position="39"/>
        <end position="61"/>
    </location>
</feature>
<dbReference type="AlphaFoldDB" id="A0A0P9C2V9"/>
<evidence type="ECO:0000256" key="4">
    <source>
        <dbReference type="ARBA" id="ARBA00022475"/>
    </source>
</evidence>
<feature type="transmembrane region" description="Helical" evidence="8">
    <location>
        <begin position="73"/>
        <end position="94"/>
    </location>
</feature>
<keyword evidence="3" id="KW-0813">Transport</keyword>
<dbReference type="Proteomes" id="UP000050482">
    <property type="component" value="Unassembled WGS sequence"/>
</dbReference>
<comment type="subcellular location">
    <subcellularLocation>
        <location evidence="1">Cell membrane</location>
        <topology evidence="1">Multi-pass membrane protein</topology>
    </subcellularLocation>
</comment>
<keyword evidence="5 8" id="KW-0812">Transmembrane</keyword>
<dbReference type="PANTHER" id="PTHR21716:SF53">
    <property type="entry name" value="PERMEASE PERM-RELATED"/>
    <property type="match status" value="1"/>
</dbReference>
<keyword evidence="6 8" id="KW-1133">Transmembrane helix</keyword>
<evidence type="ECO:0000256" key="5">
    <source>
        <dbReference type="ARBA" id="ARBA00022692"/>
    </source>
</evidence>
<evidence type="ECO:0000256" key="7">
    <source>
        <dbReference type="ARBA" id="ARBA00023136"/>
    </source>
</evidence>
<keyword evidence="7 8" id="KW-0472">Membrane</keyword>
<name>A0A0P9C2V9_9BACL</name>
<evidence type="ECO:0000256" key="8">
    <source>
        <dbReference type="SAM" id="Phobius"/>
    </source>
</evidence>
<dbReference type="EMBL" id="LJCO01000108">
    <property type="protein sequence ID" value="KPV38986.1"/>
    <property type="molecule type" value="Genomic_DNA"/>
</dbReference>
<feature type="transmembrane region" description="Helical" evidence="8">
    <location>
        <begin position="255"/>
        <end position="275"/>
    </location>
</feature>
<keyword evidence="4" id="KW-1003">Cell membrane</keyword>
<dbReference type="GO" id="GO:0055085">
    <property type="term" value="P:transmembrane transport"/>
    <property type="evidence" value="ECO:0007669"/>
    <property type="project" value="TreeGrafter"/>
</dbReference>
<sequence length="355" mass="38808">MAMDISSRYLRIALSVLVTLACVYLLGMLRGFLQDLWQVIYVVLLPFLISLVIAYALQPIVELLVRRRVPRGMAIMIIYLAFVLLVAVAVLQAIPAVTRQFVQLTQHFPTLVQQVDHWIGVVSSHKKYLPDAVRKGVESALTKAEQGLAGSVSNLFAMLTSTVSAIFVIFVVPFLVFYMLKDGRAIGRGVLRAIPARYRPDVKTLLLTVDETLGTYVRSQLLVMLVVGVLTYAGFLVIRLPYALLFASFLAVVDMIPYIGPFIGALPALIMGLSISPQMALKVLIVNIVVQQLEGNLISPQIMGKTLHMHPMAIVAALLIGGEVGGILGLVCAVPILAVLKVVVSTWKELRKPQA</sequence>
<feature type="transmembrane region" description="Helical" evidence="8">
    <location>
        <begin position="12"/>
        <end position="33"/>
    </location>
</feature>
<dbReference type="InterPro" id="IPR002549">
    <property type="entry name" value="AI-2E-like"/>
</dbReference>
<dbReference type="STRING" id="471514.AN477_23515"/>